<evidence type="ECO:0000313" key="6">
    <source>
        <dbReference type="Proteomes" id="UP001345013"/>
    </source>
</evidence>
<dbReference type="PANTHER" id="PTHR43439:SF2">
    <property type="entry name" value="ENZYME, PUTATIVE (JCVI)-RELATED"/>
    <property type="match status" value="1"/>
</dbReference>
<evidence type="ECO:0000256" key="1">
    <source>
        <dbReference type="ARBA" id="ARBA00022450"/>
    </source>
</evidence>
<dbReference type="Gene3D" id="1.10.1200.10">
    <property type="entry name" value="ACP-like"/>
    <property type="match status" value="1"/>
</dbReference>
<dbReference type="SUPFAM" id="SSF56801">
    <property type="entry name" value="Acetyl-CoA synthetase-like"/>
    <property type="match status" value="1"/>
</dbReference>
<dbReference type="InterPro" id="IPR013120">
    <property type="entry name" value="FAR_NAD-bd"/>
</dbReference>
<dbReference type="Gene3D" id="3.40.50.12780">
    <property type="entry name" value="N-terminal domain of ligase-like"/>
    <property type="match status" value="1"/>
</dbReference>
<gene>
    <name evidence="5" type="ORF">LTR24_006779</name>
</gene>
<organism evidence="5 6">
    <name type="scientific">Lithohypha guttulata</name>
    <dbReference type="NCBI Taxonomy" id="1690604"/>
    <lineage>
        <taxon>Eukaryota</taxon>
        <taxon>Fungi</taxon>
        <taxon>Dikarya</taxon>
        <taxon>Ascomycota</taxon>
        <taxon>Pezizomycotina</taxon>
        <taxon>Eurotiomycetes</taxon>
        <taxon>Chaetothyriomycetidae</taxon>
        <taxon>Chaetothyriales</taxon>
        <taxon>Trichomeriaceae</taxon>
        <taxon>Lithohypha</taxon>
    </lineage>
</organism>
<sequence>MSEKEPQTPLHSQVKPSPLLSTIPTPPSSPPPQKARTISELISLRARLAGDLAILGYPTKGVNYVEYTYGQIDAFTDAGARHLAPRLPLRPESTAAESVVAILGPSSLDYLVTVLALSRLGFTVLFLSTRISEAAYVSLLKSTNCSNICIDPSFYKTIDGVKAQLPDLNVLEVLARADFETSSQYETLHPRARQQLDLNQESGKISWIIHSSGSTGLPKPIYQTHGAALRNYENNMDMQGFITLPLFHAHGLSSVLRGFTSYKKIFMYNASLPLTRQNLLEIGRKYSFEIFYGVPYALKLLSESEEGIQMLTKMKVVMFGGSACPDGLGDLLVERGVNLISHYGTTETGQLMTSFRPPGDKAWNYVRVHDKLQPYARFEPQGGDLYELVILDGWPSKVATNRKDGAYATKDAFSPHPTIENAWKYACRLDDTIVLMNGEKAIPIPMEMAVRQHALVKDAVVFGSGKSRLGMIIVASETAAELDPNILVDRLWSTISKENNDAPAYAQIAREIIVVLPPGTPFPQTDKGTLIRQAFYKQFADQIAALYLSLESSANGTLVLNDSELRQYLREKLAAFVPGVDLTEITDSTDLFSLGIDSLQSSRLRGTILQDIQLNGNTLSQNIVFEQPSISKLAQALISIRDGATASTANVEEEMGSLIAKYGTFPQHVPIETQSAQKVVVVTGATGSLGAHVVAQLAGRKEITEVCCLVRASSKETAMSRTLISLGDRAVLHQLSPAARRKITAYPSNFAKEDLGLEPDVYDHVKSGLVSLIHCAWSVNFNKRLSSFENDCIAGARNLMLLCLAAQAPKPVSFNFCSSVSTVARTPGPVVPEALPESLACAQGMGYAQSKLVTEHIIARAAEQTGMHARVLRVGQIVADQTHGIWNDTEAIPLMLQAATTIGALPALNERPRWLPVDVVASSVNDISLSEDAGTFFNIVNPNTFHWTQDLLPNLKQAGLKFDKVGQRDWIQRLRESSSDVEANPTFKLLEFFASKYDHDREAKDGLEYETKAVEALSPALRECAALTQDLVNKFVGHFLATSWSATS</sequence>
<dbReference type="Proteomes" id="UP001345013">
    <property type="component" value="Unassembled WGS sequence"/>
</dbReference>
<protein>
    <submittedName>
        <fullName evidence="5">NRPS-like protein biosynthetic cluster</fullName>
    </submittedName>
</protein>
<evidence type="ECO:0000313" key="5">
    <source>
        <dbReference type="EMBL" id="KAK5087338.1"/>
    </source>
</evidence>
<dbReference type="InterPro" id="IPR009081">
    <property type="entry name" value="PP-bd_ACP"/>
</dbReference>
<feature type="domain" description="Carrier" evidence="4">
    <location>
        <begin position="564"/>
        <end position="641"/>
    </location>
</feature>
<dbReference type="PROSITE" id="PS50075">
    <property type="entry name" value="CARRIER"/>
    <property type="match status" value="1"/>
</dbReference>
<dbReference type="SUPFAM" id="SSF47336">
    <property type="entry name" value="ACP-like"/>
    <property type="match status" value="1"/>
</dbReference>
<keyword evidence="1" id="KW-0596">Phosphopantetheine</keyword>
<dbReference type="SUPFAM" id="SSF51735">
    <property type="entry name" value="NAD(P)-binding Rossmann-fold domains"/>
    <property type="match status" value="1"/>
</dbReference>
<dbReference type="InterPro" id="IPR036291">
    <property type="entry name" value="NAD(P)-bd_dom_sf"/>
</dbReference>
<dbReference type="InterPro" id="IPR036736">
    <property type="entry name" value="ACP-like_sf"/>
</dbReference>
<reference evidence="5 6" key="1">
    <citation type="submission" date="2023-08" db="EMBL/GenBank/DDBJ databases">
        <title>Black Yeasts Isolated from many extreme environments.</title>
        <authorList>
            <person name="Coleine C."/>
            <person name="Stajich J.E."/>
            <person name="Selbmann L."/>
        </authorList>
    </citation>
    <scope>NUCLEOTIDE SEQUENCE [LARGE SCALE GENOMIC DNA]</scope>
    <source>
        <strain evidence="5 6">CCFEE 5885</strain>
    </source>
</reference>
<dbReference type="Gene3D" id="3.40.50.720">
    <property type="entry name" value="NAD(P)-binding Rossmann-like Domain"/>
    <property type="match status" value="1"/>
</dbReference>
<dbReference type="InterPro" id="IPR020845">
    <property type="entry name" value="AMP-binding_CS"/>
</dbReference>
<name>A0ABR0K4Y3_9EURO</name>
<comment type="caution">
    <text evidence="5">The sequence shown here is derived from an EMBL/GenBank/DDBJ whole genome shotgun (WGS) entry which is preliminary data.</text>
</comment>
<feature type="region of interest" description="Disordered" evidence="3">
    <location>
        <begin position="1"/>
        <end position="35"/>
    </location>
</feature>
<dbReference type="InterPro" id="IPR020806">
    <property type="entry name" value="PKS_PP-bd"/>
</dbReference>
<dbReference type="InterPro" id="IPR051414">
    <property type="entry name" value="Adenylate-forming_Reductase"/>
</dbReference>
<proteinExistence type="predicted"/>
<dbReference type="InterPro" id="IPR042099">
    <property type="entry name" value="ANL_N_sf"/>
</dbReference>
<accession>A0ABR0K4Y3</accession>
<evidence type="ECO:0000256" key="2">
    <source>
        <dbReference type="ARBA" id="ARBA00022553"/>
    </source>
</evidence>
<dbReference type="PANTHER" id="PTHR43439">
    <property type="entry name" value="PHENYLACETATE-COENZYME A LIGASE"/>
    <property type="match status" value="1"/>
</dbReference>
<feature type="compositionally biased region" description="Pro residues" evidence="3">
    <location>
        <begin position="24"/>
        <end position="33"/>
    </location>
</feature>
<dbReference type="InterPro" id="IPR000873">
    <property type="entry name" value="AMP-dep_synth/lig_dom"/>
</dbReference>
<dbReference type="Pfam" id="PF00550">
    <property type="entry name" value="PP-binding"/>
    <property type="match status" value="1"/>
</dbReference>
<keyword evidence="6" id="KW-1185">Reference proteome</keyword>
<dbReference type="Pfam" id="PF00501">
    <property type="entry name" value="AMP-binding"/>
    <property type="match status" value="1"/>
</dbReference>
<dbReference type="Pfam" id="PF23562">
    <property type="entry name" value="AMP-binding_C_3"/>
    <property type="match status" value="1"/>
</dbReference>
<evidence type="ECO:0000259" key="4">
    <source>
        <dbReference type="PROSITE" id="PS50075"/>
    </source>
</evidence>
<evidence type="ECO:0000256" key="3">
    <source>
        <dbReference type="SAM" id="MobiDB-lite"/>
    </source>
</evidence>
<dbReference type="Pfam" id="PF07993">
    <property type="entry name" value="NAD_binding_4"/>
    <property type="match status" value="1"/>
</dbReference>
<dbReference type="PROSITE" id="PS00455">
    <property type="entry name" value="AMP_BINDING"/>
    <property type="match status" value="1"/>
</dbReference>
<keyword evidence="2" id="KW-0597">Phosphoprotein</keyword>
<dbReference type="SMART" id="SM00823">
    <property type="entry name" value="PKS_PP"/>
    <property type="match status" value="1"/>
</dbReference>
<dbReference type="EMBL" id="JAVRRG010000092">
    <property type="protein sequence ID" value="KAK5087338.1"/>
    <property type="molecule type" value="Genomic_DNA"/>
</dbReference>